<sequence>MDSKCYKYCAVPLCKSSTIKTPEKLFIHVPKDQHLRRKWITLAKRDPKTLSGKTTAYFCEDHFDLPSDMENYVQYTTMGSVSQIRMRSGCLPTKFACQPDRPGPSMVSRPVATKRRRLAIIEELNENIYTATSQENEDTFSKLPGTSSSDVFLQQPMKITKAVQTSHVTIISAKRRSEASQTYTKSCIKQTQTSPLNKPTKSISTSPFKVSELKLHVRPSNVKSYMLHDDKSDSDISTIYTPSVQHSTETSSVTSSVIDHNIEKEETSRLLKSTLNKIENKPQFYLGVPKSCYFLIQVIQEHTGIPKQHILLCFKKIRLDTKSIELGDDFGISGSYACRIFRENVTKIAQVMRPFIVNLDKDAIKRCLPIAFRKNYNKVTCIIDCLEIEIQKPSKALHQALTWSDYKKANTIKYLISCTPNGLVNYVSPGYGGRTTDVCIVEQSGFLKCLPSGSHVMADRGFKHVEPLLLGVGCQLIRPPSVQTGKKLSKEEVKQTKQIASLRIHIERLIRRLREYSMLRPHACINNNLIGKLDDIIVIACGLVNLQKPLINK</sequence>
<dbReference type="EMBL" id="JACEFF010000794">
    <property type="protein sequence ID" value="KAH9630943.1"/>
    <property type="molecule type" value="Genomic_DNA"/>
</dbReference>
<evidence type="ECO:0000313" key="10">
    <source>
        <dbReference type="Proteomes" id="UP000814243"/>
    </source>
</evidence>
<dbReference type="SMART" id="SM00980">
    <property type="entry name" value="THAP"/>
    <property type="match status" value="1"/>
</dbReference>
<evidence type="ECO:0000256" key="5">
    <source>
        <dbReference type="ARBA" id="ARBA00023125"/>
    </source>
</evidence>
<dbReference type="Pfam" id="PF13359">
    <property type="entry name" value="DDE_Tnp_4"/>
    <property type="match status" value="1"/>
</dbReference>
<dbReference type="GO" id="GO:0003677">
    <property type="term" value="F:DNA binding"/>
    <property type="evidence" value="ECO:0007669"/>
    <property type="project" value="UniProtKB-UniRule"/>
</dbReference>
<dbReference type="PROSITE" id="PS50950">
    <property type="entry name" value="ZF_THAP"/>
    <property type="match status" value="1"/>
</dbReference>
<protein>
    <recommendedName>
        <fullName evidence="7">THAP-type domain-containing protein</fullName>
    </recommendedName>
</protein>
<dbReference type="InterPro" id="IPR006612">
    <property type="entry name" value="THAP_Znf"/>
</dbReference>
<keyword evidence="4" id="KW-0862">Zinc</keyword>
<evidence type="ECO:0000313" key="9">
    <source>
        <dbReference type="EMBL" id="KAH9642214.1"/>
    </source>
</evidence>
<dbReference type="SUPFAM" id="SSF57716">
    <property type="entry name" value="Glucocorticoid receptor-like (DNA-binding domain)"/>
    <property type="match status" value="1"/>
</dbReference>
<dbReference type="InterPro" id="IPR027806">
    <property type="entry name" value="HARBI1_dom"/>
</dbReference>
<dbReference type="EMBL" id="JACEFF010000196">
    <property type="protein sequence ID" value="KAH9642214.1"/>
    <property type="molecule type" value="Genomic_DNA"/>
</dbReference>
<keyword evidence="3 6" id="KW-0863">Zinc-finger</keyword>
<organism evidence="9 10">
    <name type="scientific">Spodoptera exigua</name>
    <name type="common">Beet armyworm</name>
    <name type="synonym">Noctua fulgens</name>
    <dbReference type="NCBI Taxonomy" id="7107"/>
    <lineage>
        <taxon>Eukaryota</taxon>
        <taxon>Metazoa</taxon>
        <taxon>Ecdysozoa</taxon>
        <taxon>Arthropoda</taxon>
        <taxon>Hexapoda</taxon>
        <taxon>Insecta</taxon>
        <taxon>Pterygota</taxon>
        <taxon>Neoptera</taxon>
        <taxon>Endopterygota</taxon>
        <taxon>Lepidoptera</taxon>
        <taxon>Glossata</taxon>
        <taxon>Ditrysia</taxon>
        <taxon>Noctuoidea</taxon>
        <taxon>Noctuidae</taxon>
        <taxon>Amphipyrinae</taxon>
        <taxon>Spodoptera</taxon>
    </lineage>
</organism>
<gene>
    <name evidence="9" type="ORF">HF086_005544</name>
    <name evidence="8" type="ORF">HF086_015306</name>
</gene>
<feature type="domain" description="THAP-type" evidence="7">
    <location>
        <begin position="1"/>
        <end position="95"/>
    </location>
</feature>
<evidence type="ECO:0000256" key="2">
    <source>
        <dbReference type="ARBA" id="ARBA00022723"/>
    </source>
</evidence>
<comment type="cofactor">
    <cofactor evidence="1">
        <name>a divalent metal cation</name>
        <dbReference type="ChEBI" id="CHEBI:60240"/>
    </cofactor>
</comment>
<dbReference type="Proteomes" id="UP000814243">
    <property type="component" value="Unassembled WGS sequence"/>
</dbReference>
<dbReference type="AlphaFoldDB" id="A0A922SM36"/>
<keyword evidence="2" id="KW-0479">Metal-binding</keyword>
<dbReference type="Pfam" id="PF05485">
    <property type="entry name" value="THAP"/>
    <property type="match status" value="1"/>
</dbReference>
<evidence type="ECO:0000259" key="7">
    <source>
        <dbReference type="PROSITE" id="PS50950"/>
    </source>
</evidence>
<name>A0A922SM36_SPOEX</name>
<accession>A0A922SM36</accession>
<reference evidence="9" key="1">
    <citation type="journal article" date="2021" name="G3 (Bethesda)">
        <title>Genome and transcriptome analysis of the beet armyworm Spodoptera exigua reveals targets for pest control. .</title>
        <authorList>
            <person name="Simon S."/>
            <person name="Breeschoten T."/>
            <person name="Jansen H.J."/>
            <person name="Dirks R.P."/>
            <person name="Schranz M.E."/>
            <person name="Ros V.I.D."/>
        </authorList>
    </citation>
    <scope>NUCLEOTIDE SEQUENCE</scope>
    <source>
        <strain evidence="9">TB_SE_WUR_2020</strain>
    </source>
</reference>
<dbReference type="PANTHER" id="PTHR23080">
    <property type="entry name" value="THAP DOMAIN PROTEIN"/>
    <property type="match status" value="1"/>
</dbReference>
<dbReference type="GO" id="GO:0008270">
    <property type="term" value="F:zinc ion binding"/>
    <property type="evidence" value="ECO:0007669"/>
    <property type="project" value="UniProtKB-KW"/>
</dbReference>
<evidence type="ECO:0000256" key="6">
    <source>
        <dbReference type="PROSITE-ProRule" id="PRU00309"/>
    </source>
</evidence>
<proteinExistence type="predicted"/>
<evidence type="ECO:0000313" key="8">
    <source>
        <dbReference type="EMBL" id="KAH9630943.1"/>
    </source>
</evidence>
<evidence type="ECO:0000256" key="3">
    <source>
        <dbReference type="ARBA" id="ARBA00022771"/>
    </source>
</evidence>
<dbReference type="PANTHER" id="PTHR23080:SF144">
    <property type="entry name" value="SPINDLE AND KINETOCHORE ASSOCIATED COMPLEX SUBUNIT 3"/>
    <property type="match status" value="1"/>
</dbReference>
<evidence type="ECO:0000256" key="1">
    <source>
        <dbReference type="ARBA" id="ARBA00001968"/>
    </source>
</evidence>
<comment type="caution">
    <text evidence="9">The sequence shown here is derived from an EMBL/GenBank/DDBJ whole genome shotgun (WGS) entry which is preliminary data.</text>
</comment>
<evidence type="ECO:0000256" key="4">
    <source>
        <dbReference type="ARBA" id="ARBA00022833"/>
    </source>
</evidence>
<keyword evidence="5 6" id="KW-0238">DNA-binding</keyword>